<keyword evidence="2" id="KW-0808">Transferase</keyword>
<dbReference type="GO" id="GO:0004658">
    <property type="term" value="F:propionyl-CoA carboxylase activity"/>
    <property type="evidence" value="ECO:0007669"/>
    <property type="project" value="TreeGrafter"/>
</dbReference>
<dbReference type="PANTHER" id="PTHR43842">
    <property type="entry name" value="PROPIONYL-COA CARBOXYLASE BETA CHAIN"/>
    <property type="match status" value="1"/>
</dbReference>
<dbReference type="GO" id="GO:0016740">
    <property type="term" value="F:transferase activity"/>
    <property type="evidence" value="ECO:0007669"/>
    <property type="project" value="UniProtKB-KW"/>
</dbReference>
<evidence type="ECO:0000313" key="3">
    <source>
        <dbReference type="Proteomes" id="UP000190286"/>
    </source>
</evidence>
<dbReference type="SUPFAM" id="SSF52096">
    <property type="entry name" value="ClpP/crotonase"/>
    <property type="match status" value="2"/>
</dbReference>
<name>A0A1T4WP04_9FIRM</name>
<keyword evidence="3" id="KW-1185">Reference proteome</keyword>
<reference evidence="2 3" key="1">
    <citation type="submission" date="2017-02" db="EMBL/GenBank/DDBJ databases">
        <authorList>
            <person name="Peterson S.W."/>
        </authorList>
    </citation>
    <scope>NUCLEOTIDE SEQUENCE [LARGE SCALE GENOMIC DNA]</scope>
    <source>
        <strain evidence="2 3">ATCC 27749</strain>
    </source>
</reference>
<protein>
    <submittedName>
        <fullName evidence="2">Acetyl-CoA carboxylase, carboxyltransferase component</fullName>
    </submittedName>
</protein>
<feature type="domain" description="CoA carboxyltransferase C-terminal" evidence="1">
    <location>
        <begin position="204"/>
        <end position="422"/>
    </location>
</feature>
<dbReference type="PANTHER" id="PTHR43842:SF2">
    <property type="entry name" value="PROPIONYL-COA CARBOXYLASE BETA CHAIN, MITOCHONDRIAL"/>
    <property type="match status" value="1"/>
</dbReference>
<dbReference type="Pfam" id="PF01039">
    <property type="entry name" value="Carboxyl_trans"/>
    <property type="match status" value="1"/>
</dbReference>
<dbReference type="GeneID" id="93337257"/>
<organism evidence="2 3">
    <name type="scientific">Gemmiger formicilis</name>
    <dbReference type="NCBI Taxonomy" id="745368"/>
    <lineage>
        <taxon>Bacteria</taxon>
        <taxon>Bacillati</taxon>
        <taxon>Bacillota</taxon>
        <taxon>Clostridia</taxon>
        <taxon>Eubacteriales</taxon>
        <taxon>Gemmiger</taxon>
    </lineage>
</organism>
<dbReference type="InterPro" id="IPR011763">
    <property type="entry name" value="COA_CT_C"/>
</dbReference>
<sequence>MAANKPGKAEILAAFFDDGTYSPLFTDGAVSAAYGCANGQNAYVVFEDGSPVGVQDIEKNIRVLEMAAETGAPVVTFYDSTGAKLEGGLDLLNANARLTAEIARVSGVVPQVAVVTGTCAGTNAINAAAADVCVMAEDAELFLNAPFNAEDKVANAGSAAFAAKAGVAAVTAADAVAAAKQAASIVALLPANNLAGPALFDFAAPSKALDLVKYSAADAISALADEGSTVELYAGYGKNIVTALATINGSAVGILATEKAALCHKCTAKAARFVRLCDAYSIPVVTVVNTEGFGKSEGDDQAGGIRQAARMAGVYAEATTVKVAVLAGEAVGPAYTVFAACADWRVAVQGCTVAPLAPEAAVTVLYKDEIFASDNIVNATKAKAAAYAKEVCSANAAVANGAADAIADAATARGAVAQALDMLASKRTVRLAKKHGNITL</sequence>
<dbReference type="OrthoDB" id="9803706at2"/>
<dbReference type="InterPro" id="IPR034733">
    <property type="entry name" value="AcCoA_carboxyl_beta"/>
</dbReference>
<dbReference type="Gene3D" id="3.90.226.10">
    <property type="entry name" value="2-enoyl-CoA Hydratase, Chain A, domain 1"/>
    <property type="match status" value="2"/>
</dbReference>
<evidence type="ECO:0000259" key="1">
    <source>
        <dbReference type="PROSITE" id="PS50989"/>
    </source>
</evidence>
<dbReference type="STRING" id="745368.SAMN02745178_00772"/>
<evidence type="ECO:0000313" key="2">
    <source>
        <dbReference type="EMBL" id="SKA78351.1"/>
    </source>
</evidence>
<dbReference type="InterPro" id="IPR029045">
    <property type="entry name" value="ClpP/crotonase-like_dom_sf"/>
</dbReference>
<dbReference type="AlphaFoldDB" id="A0A1T4WP04"/>
<dbReference type="InterPro" id="IPR051047">
    <property type="entry name" value="AccD/PCCB"/>
</dbReference>
<gene>
    <name evidence="2" type="ORF">SAMN02745178_00772</name>
</gene>
<dbReference type="Proteomes" id="UP000190286">
    <property type="component" value="Unassembled WGS sequence"/>
</dbReference>
<dbReference type="PROSITE" id="PS50989">
    <property type="entry name" value="COA_CT_CTER"/>
    <property type="match status" value="1"/>
</dbReference>
<dbReference type="EMBL" id="FUYF01000003">
    <property type="protein sequence ID" value="SKA78351.1"/>
    <property type="molecule type" value="Genomic_DNA"/>
</dbReference>
<proteinExistence type="predicted"/>
<dbReference type="RefSeq" id="WP_078783767.1">
    <property type="nucleotide sequence ID" value="NZ_DBFBIQ010000075.1"/>
</dbReference>
<accession>A0A1T4WP04</accession>